<sequence>MRFWLASLTLLSSVVASSCAFSLSSCQEGLPNGRRMCSNEVFVTATTACIAKQCAGDQWQAVVSAAQALCLAAGVTLLVPSTLATSSGASSATVTSPVVTSTWSAAPAASTSAKASGALYNGASIASLSLVAGNI</sequence>
<feature type="chain" id="PRO_5002223245" description="Extracellular membrane protein CFEM domain-containing protein" evidence="1">
    <location>
        <begin position="17"/>
        <end position="135"/>
    </location>
</feature>
<reference evidence="3" key="2">
    <citation type="submission" date="2015-01" db="EMBL/GenBank/DDBJ databases">
        <title>Evolutionary Origins and Diversification of the Mycorrhizal Mutualists.</title>
        <authorList>
            <consortium name="DOE Joint Genome Institute"/>
            <consortium name="Mycorrhizal Genomics Consortium"/>
            <person name="Kohler A."/>
            <person name="Kuo A."/>
            <person name="Nagy L.G."/>
            <person name="Floudas D."/>
            <person name="Copeland A."/>
            <person name="Barry K.W."/>
            <person name="Cichocki N."/>
            <person name="Veneault-Fourrey C."/>
            <person name="LaButti K."/>
            <person name="Lindquist E.A."/>
            <person name="Lipzen A."/>
            <person name="Lundell T."/>
            <person name="Morin E."/>
            <person name="Murat C."/>
            <person name="Riley R."/>
            <person name="Ohm R."/>
            <person name="Sun H."/>
            <person name="Tunlid A."/>
            <person name="Henrissat B."/>
            <person name="Grigoriev I.V."/>
            <person name="Hibbett D.S."/>
            <person name="Martin F."/>
        </authorList>
    </citation>
    <scope>NUCLEOTIDE SEQUENCE [LARGE SCALE GENOMIC DNA]</scope>
    <source>
        <strain evidence="3">LaAM-08-1</strain>
    </source>
</reference>
<dbReference type="HOGENOM" id="CLU_063084_3_0_1"/>
<name>A0A0C9YDR2_9AGAR</name>
<evidence type="ECO:0000313" key="2">
    <source>
        <dbReference type="EMBL" id="KIK06338.1"/>
    </source>
</evidence>
<organism evidence="2 3">
    <name type="scientific">Laccaria amethystina LaAM-08-1</name>
    <dbReference type="NCBI Taxonomy" id="1095629"/>
    <lineage>
        <taxon>Eukaryota</taxon>
        <taxon>Fungi</taxon>
        <taxon>Dikarya</taxon>
        <taxon>Basidiomycota</taxon>
        <taxon>Agaricomycotina</taxon>
        <taxon>Agaricomycetes</taxon>
        <taxon>Agaricomycetidae</taxon>
        <taxon>Agaricales</taxon>
        <taxon>Agaricineae</taxon>
        <taxon>Hydnangiaceae</taxon>
        <taxon>Laccaria</taxon>
    </lineage>
</organism>
<dbReference type="AlphaFoldDB" id="A0A0C9YDR2"/>
<evidence type="ECO:0000313" key="3">
    <source>
        <dbReference type="Proteomes" id="UP000054477"/>
    </source>
</evidence>
<accession>A0A0C9YDR2</accession>
<dbReference type="OrthoDB" id="3027254at2759"/>
<dbReference type="PROSITE" id="PS51257">
    <property type="entry name" value="PROKAR_LIPOPROTEIN"/>
    <property type="match status" value="1"/>
</dbReference>
<dbReference type="Proteomes" id="UP000054477">
    <property type="component" value="Unassembled WGS sequence"/>
</dbReference>
<reference evidence="2 3" key="1">
    <citation type="submission" date="2014-04" db="EMBL/GenBank/DDBJ databases">
        <authorList>
            <consortium name="DOE Joint Genome Institute"/>
            <person name="Kuo A."/>
            <person name="Kohler A."/>
            <person name="Nagy L.G."/>
            <person name="Floudas D."/>
            <person name="Copeland A."/>
            <person name="Barry K.W."/>
            <person name="Cichocki N."/>
            <person name="Veneault-Fourrey C."/>
            <person name="LaButti K."/>
            <person name="Lindquist E.A."/>
            <person name="Lipzen A."/>
            <person name="Lundell T."/>
            <person name="Morin E."/>
            <person name="Murat C."/>
            <person name="Sun H."/>
            <person name="Tunlid A."/>
            <person name="Henrissat B."/>
            <person name="Grigoriev I.V."/>
            <person name="Hibbett D.S."/>
            <person name="Martin F."/>
            <person name="Nordberg H.P."/>
            <person name="Cantor M.N."/>
            <person name="Hua S.X."/>
        </authorList>
    </citation>
    <scope>NUCLEOTIDE SEQUENCE [LARGE SCALE GENOMIC DNA]</scope>
    <source>
        <strain evidence="2 3">LaAM-08-1</strain>
    </source>
</reference>
<evidence type="ECO:0000256" key="1">
    <source>
        <dbReference type="SAM" id="SignalP"/>
    </source>
</evidence>
<proteinExistence type="predicted"/>
<dbReference type="STRING" id="1095629.A0A0C9YDR2"/>
<evidence type="ECO:0008006" key="4">
    <source>
        <dbReference type="Google" id="ProtNLM"/>
    </source>
</evidence>
<keyword evidence="3" id="KW-1185">Reference proteome</keyword>
<dbReference type="EMBL" id="KN838553">
    <property type="protein sequence ID" value="KIK06338.1"/>
    <property type="molecule type" value="Genomic_DNA"/>
</dbReference>
<gene>
    <name evidence="2" type="ORF">K443DRAFT_634117</name>
</gene>
<feature type="signal peptide" evidence="1">
    <location>
        <begin position="1"/>
        <end position="16"/>
    </location>
</feature>
<keyword evidence="1" id="KW-0732">Signal</keyword>
<protein>
    <recommendedName>
        <fullName evidence="4">Extracellular membrane protein CFEM domain-containing protein</fullName>
    </recommendedName>
</protein>